<accession>A0A1I3QNK1</accession>
<keyword evidence="4" id="KW-1185">Reference proteome</keyword>
<keyword evidence="1" id="KW-0812">Transmembrane</keyword>
<dbReference type="Proteomes" id="UP000183299">
    <property type="component" value="Unassembled WGS sequence"/>
</dbReference>
<dbReference type="SMART" id="SM00858">
    <property type="entry name" value="SAF"/>
    <property type="match status" value="1"/>
</dbReference>
<dbReference type="AlphaFoldDB" id="A0A1I3QNK1"/>
<dbReference type="OrthoDB" id="163768at2"/>
<protein>
    <submittedName>
        <fullName evidence="3">Pilus assembly protein CpaB</fullName>
    </submittedName>
</protein>
<name>A0A1I3QNK1_9RHOB</name>
<dbReference type="InterPro" id="IPR017592">
    <property type="entry name" value="Pilus_assmbl_Flp-typ_CpaB"/>
</dbReference>
<dbReference type="NCBIfam" id="TIGR03177">
    <property type="entry name" value="pilus_cpaB"/>
    <property type="match status" value="1"/>
</dbReference>
<gene>
    <name evidence="3" type="ORF">SAMN04488138_10431</name>
</gene>
<reference evidence="3 4" key="1">
    <citation type="submission" date="2016-10" db="EMBL/GenBank/DDBJ databases">
        <authorList>
            <person name="de Groot N.N."/>
        </authorList>
    </citation>
    <scope>NUCLEOTIDE SEQUENCE [LARGE SCALE GENOMIC DNA]</scope>
    <source>
        <strain evidence="3 4">CGMCC 1.8891</strain>
    </source>
</reference>
<proteinExistence type="predicted"/>
<evidence type="ECO:0000256" key="1">
    <source>
        <dbReference type="SAM" id="Phobius"/>
    </source>
</evidence>
<dbReference type="STRING" id="576117.SAMN04488138_10431"/>
<keyword evidence="1" id="KW-0472">Membrane</keyword>
<dbReference type="InterPro" id="IPR013974">
    <property type="entry name" value="SAF"/>
</dbReference>
<organism evidence="3 4">
    <name type="scientific">Celeribacter halophilus</name>
    <dbReference type="NCBI Taxonomy" id="576117"/>
    <lineage>
        <taxon>Bacteria</taxon>
        <taxon>Pseudomonadati</taxon>
        <taxon>Pseudomonadota</taxon>
        <taxon>Alphaproteobacteria</taxon>
        <taxon>Rhodobacterales</taxon>
        <taxon>Roseobacteraceae</taxon>
        <taxon>Celeribacter</taxon>
    </lineage>
</organism>
<feature type="domain" description="SAF" evidence="2">
    <location>
        <begin position="52"/>
        <end position="118"/>
    </location>
</feature>
<dbReference type="Pfam" id="PF16976">
    <property type="entry name" value="RcpC"/>
    <property type="match status" value="1"/>
</dbReference>
<evidence type="ECO:0000259" key="2">
    <source>
        <dbReference type="SMART" id="SM00858"/>
    </source>
</evidence>
<sequence length="320" mass="33113">MFPSLGLFGRIGAVLTVSALVAGSVMWFGLRQEDQAASQPAPVQAAVKIASDRVLVAAAELSVGAPISDDGIVSVAMPEAQITESFLRDTSANREALLRLSAVRMVPSGTPFVSSDLVVPEVPDTPAPVQTSMLHLSEGMRAISLPVTEATSVAGLVRNGDRVDVMLSYKAENNALAIRTVLRNVRIIATDQVAEPTDGSEQKPLKASPKIVTFELPPDGAKVLALAQKMGDLMLVLSDGTEGDDPIVAKDTPIFASQVSGGAEHSEPAAPSRRVSVVRGTQTQVNVLTVADADVATLEALAAAAAGAGAHVTQTPTPEN</sequence>
<dbReference type="EMBL" id="FORY01000004">
    <property type="protein sequence ID" value="SFJ35380.1"/>
    <property type="molecule type" value="Genomic_DNA"/>
</dbReference>
<evidence type="ECO:0000313" key="3">
    <source>
        <dbReference type="EMBL" id="SFJ35380.1"/>
    </source>
</evidence>
<dbReference type="InterPro" id="IPR031571">
    <property type="entry name" value="RcpC_dom"/>
</dbReference>
<evidence type="ECO:0000313" key="4">
    <source>
        <dbReference type="Proteomes" id="UP000183299"/>
    </source>
</evidence>
<feature type="transmembrane region" description="Helical" evidence="1">
    <location>
        <begin position="7"/>
        <end position="30"/>
    </location>
</feature>
<keyword evidence="1" id="KW-1133">Transmembrane helix</keyword>